<dbReference type="EMBL" id="VJWL01000001">
    <property type="protein sequence ID" value="TRW49902.1"/>
    <property type="molecule type" value="Genomic_DNA"/>
</dbReference>
<sequence>MKNALQEQLLKAGLADEKKLKALKKEKQKQPKVSKKKTIVSEAALSVEQQRQEKVARDQELNRQRQAELKERAIAAQVRQLINVNRVAYQGEVAFNFADGSLVKRLYVNQKIHNELTKGKLAIAREGDGYALIPAPVADKIQQRIPDVIVLLNTNDTTEYNPSENDPYADYKIPDDLMW</sequence>
<accession>A0A552X4F1</accession>
<dbReference type="OrthoDB" id="5294470at2"/>
<keyword evidence="2" id="KW-1185">Reference proteome</keyword>
<reference evidence="1 2" key="1">
    <citation type="submission" date="2019-07" db="EMBL/GenBank/DDBJ databases">
        <authorList>
            <person name="Yang M."/>
            <person name="Zhao D."/>
            <person name="Xiang H."/>
        </authorList>
    </citation>
    <scope>NUCLEOTIDE SEQUENCE [LARGE SCALE GENOMIC DNA]</scope>
    <source>
        <strain evidence="1 2">IM1326</strain>
    </source>
</reference>
<dbReference type="InterPro" id="IPR018636">
    <property type="entry name" value="DUF2058"/>
</dbReference>
<dbReference type="AlphaFoldDB" id="A0A552X4F1"/>
<dbReference type="Pfam" id="PF09831">
    <property type="entry name" value="DUF2058"/>
    <property type="match status" value="1"/>
</dbReference>
<dbReference type="Proteomes" id="UP000320359">
    <property type="component" value="Unassembled WGS sequence"/>
</dbReference>
<protein>
    <submittedName>
        <fullName evidence="1">DUF2058 domain-containing protein</fullName>
    </submittedName>
</protein>
<dbReference type="RefSeq" id="WP_143234321.1">
    <property type="nucleotide sequence ID" value="NZ_VJWL01000001.1"/>
</dbReference>
<name>A0A552X4F1_9GAMM</name>
<comment type="caution">
    <text evidence="1">The sequence shown here is derived from an EMBL/GenBank/DDBJ whole genome shotgun (WGS) entry which is preliminary data.</text>
</comment>
<gene>
    <name evidence="1" type="ORF">FM042_03355</name>
</gene>
<evidence type="ECO:0000313" key="1">
    <source>
        <dbReference type="EMBL" id="TRW49902.1"/>
    </source>
</evidence>
<evidence type="ECO:0000313" key="2">
    <source>
        <dbReference type="Proteomes" id="UP000320359"/>
    </source>
</evidence>
<organism evidence="1 2">
    <name type="scientific">Aliidiomarina halalkaliphila</name>
    <dbReference type="NCBI Taxonomy" id="2593535"/>
    <lineage>
        <taxon>Bacteria</taxon>
        <taxon>Pseudomonadati</taxon>
        <taxon>Pseudomonadota</taxon>
        <taxon>Gammaproteobacteria</taxon>
        <taxon>Alteromonadales</taxon>
        <taxon>Idiomarinaceae</taxon>
        <taxon>Aliidiomarina</taxon>
    </lineage>
</organism>
<proteinExistence type="predicted"/>